<dbReference type="InterPro" id="IPR036047">
    <property type="entry name" value="F-box-like_dom_sf"/>
</dbReference>
<dbReference type="PANTHER" id="PTHR34223:SF99">
    <property type="entry name" value="OS04G0440200 PROTEIN"/>
    <property type="match status" value="1"/>
</dbReference>
<dbReference type="Proteomes" id="UP000823388">
    <property type="component" value="Chromosome 9K"/>
</dbReference>
<evidence type="ECO:0000256" key="1">
    <source>
        <dbReference type="SAM" id="MobiDB-lite"/>
    </source>
</evidence>
<dbReference type="CDD" id="cd22160">
    <property type="entry name" value="F-box_AtFBL13-like"/>
    <property type="match status" value="1"/>
</dbReference>
<evidence type="ECO:0000313" key="4">
    <source>
        <dbReference type="Proteomes" id="UP000823388"/>
    </source>
</evidence>
<gene>
    <name evidence="3" type="ORF">PVAP13_9KG028784</name>
</gene>
<dbReference type="EMBL" id="CM029053">
    <property type="protein sequence ID" value="KAG2546090.1"/>
    <property type="molecule type" value="Genomic_DNA"/>
</dbReference>
<reference evidence="3" key="1">
    <citation type="submission" date="2020-05" db="EMBL/GenBank/DDBJ databases">
        <title>WGS assembly of Panicum virgatum.</title>
        <authorList>
            <person name="Lovell J.T."/>
            <person name="Jenkins J."/>
            <person name="Shu S."/>
            <person name="Juenger T.E."/>
            <person name="Schmutz J."/>
        </authorList>
    </citation>
    <scope>NUCLEOTIDE SEQUENCE</scope>
    <source>
        <strain evidence="3">AP13</strain>
    </source>
</reference>
<feature type="compositionally biased region" description="Low complexity" evidence="1">
    <location>
        <begin position="382"/>
        <end position="393"/>
    </location>
</feature>
<dbReference type="Gene3D" id="1.20.1280.50">
    <property type="match status" value="1"/>
</dbReference>
<name>A0A8T0ND13_PANVG</name>
<dbReference type="SUPFAM" id="SSF81383">
    <property type="entry name" value="F-box domain"/>
    <property type="match status" value="1"/>
</dbReference>
<dbReference type="Pfam" id="PF00646">
    <property type="entry name" value="F-box"/>
    <property type="match status" value="1"/>
</dbReference>
<organism evidence="3 4">
    <name type="scientific">Panicum virgatum</name>
    <name type="common">Blackwell switchgrass</name>
    <dbReference type="NCBI Taxonomy" id="38727"/>
    <lineage>
        <taxon>Eukaryota</taxon>
        <taxon>Viridiplantae</taxon>
        <taxon>Streptophyta</taxon>
        <taxon>Embryophyta</taxon>
        <taxon>Tracheophyta</taxon>
        <taxon>Spermatophyta</taxon>
        <taxon>Magnoliopsida</taxon>
        <taxon>Liliopsida</taxon>
        <taxon>Poales</taxon>
        <taxon>Poaceae</taxon>
        <taxon>PACMAD clade</taxon>
        <taxon>Panicoideae</taxon>
        <taxon>Panicodae</taxon>
        <taxon>Paniceae</taxon>
        <taxon>Panicinae</taxon>
        <taxon>Panicum</taxon>
        <taxon>Panicum sect. Hiantes</taxon>
    </lineage>
</organism>
<feature type="compositionally biased region" description="Pro residues" evidence="1">
    <location>
        <begin position="404"/>
        <end position="427"/>
    </location>
</feature>
<dbReference type="EMBL" id="CM029053">
    <property type="protein sequence ID" value="KAG2546092.1"/>
    <property type="molecule type" value="Genomic_DNA"/>
</dbReference>
<dbReference type="EMBL" id="CM029053">
    <property type="protein sequence ID" value="KAG2546089.1"/>
    <property type="molecule type" value="Genomic_DNA"/>
</dbReference>
<evidence type="ECO:0000259" key="2">
    <source>
        <dbReference type="Pfam" id="PF00646"/>
    </source>
</evidence>
<dbReference type="InterPro" id="IPR053781">
    <property type="entry name" value="F-box_AtFBL13-like"/>
</dbReference>
<dbReference type="EMBL" id="CM029053">
    <property type="protein sequence ID" value="KAG2546091.1"/>
    <property type="molecule type" value="Genomic_DNA"/>
</dbReference>
<feature type="compositionally biased region" description="Basic residues" evidence="1">
    <location>
        <begin position="1"/>
        <end position="19"/>
    </location>
</feature>
<keyword evidence="4" id="KW-1185">Reference proteome</keyword>
<dbReference type="PANTHER" id="PTHR34223">
    <property type="entry name" value="OS11G0201299 PROTEIN"/>
    <property type="match status" value="1"/>
</dbReference>
<accession>A0A8T0ND13</accession>
<feature type="compositionally biased region" description="Low complexity" evidence="1">
    <location>
        <begin position="354"/>
        <end position="374"/>
    </location>
</feature>
<sequence length="671" mass="72838">MEPHKNRNRNRKRKKKTHGGSRSSTVDRLSALPDCLLHLIMSRMKARQTVQTCVLSRRWRHLWRSAPCLHLHWAEFFEPSHGLPTQEELHPPREQLARFQGFGDSLLLNREPGSALDTLSLRLRDTHASRMDAGRWMRHACNLSSLRALRYEIFGVGESPARMPPDLGPSLTRLHLGNLSLDERFAGVVASVCVALEVMELEVCEIACRRLASNSLRSLVIDGGYIDGDDGHGDYQLVITAPRLASLRLMLDWGNEFVTGPSAPPQLGNRIHGRRAVELANCIHAVTLVIRAADVLIPSLPVRERASQACARTFPGPPSPCATPSSPPASSPPPPPPLPRGSSPSRPSSPPPASSRATRTSPSSRSTPSSTRSPAAPPPRPTRASRSASSATCSPPPRHSRPPITSPSPSRSPPPPQSTPRAPPMPGPGRSSTRCSSGTRSSPPTTTSPRRCSRSTRPARSSRGGCSTNYRGGRRSTTTSSSGRTRARGCPRRGWRCSGPCSRTGWPPTPSCSPRPSRRARRRGRWTAARGCTVTWSAPRRACSGTRSWGRPWSPCMPSAGAWRRRCGCSTACRSGTSTSGAPWWARSPCTGWRSRPLRAWRGWRGRTGCGRTAWLCSGRCQRARTPERSRRGCACSGRCAAGTACRRGTSTTAAPSTCSAESGGWRMRSG</sequence>
<proteinExistence type="predicted"/>
<feature type="domain" description="F-box" evidence="2">
    <location>
        <begin position="29"/>
        <end position="68"/>
    </location>
</feature>
<feature type="compositionally biased region" description="Low complexity" evidence="1">
    <location>
        <begin position="475"/>
        <end position="484"/>
    </location>
</feature>
<dbReference type="AlphaFoldDB" id="A0A8T0ND13"/>
<evidence type="ECO:0000313" key="3">
    <source>
        <dbReference type="EMBL" id="KAG2546089.1"/>
    </source>
</evidence>
<feature type="compositionally biased region" description="Pro residues" evidence="1">
    <location>
        <begin position="315"/>
        <end position="339"/>
    </location>
</feature>
<dbReference type="InterPro" id="IPR001810">
    <property type="entry name" value="F-box_dom"/>
</dbReference>
<feature type="compositionally biased region" description="Basic residues" evidence="1">
    <location>
        <begin position="485"/>
        <end position="495"/>
    </location>
</feature>
<feature type="compositionally biased region" description="Low complexity" evidence="1">
    <location>
        <begin position="428"/>
        <end position="465"/>
    </location>
</feature>
<comment type="caution">
    <text evidence="3">The sequence shown here is derived from an EMBL/GenBank/DDBJ whole genome shotgun (WGS) entry which is preliminary data.</text>
</comment>
<feature type="region of interest" description="Disordered" evidence="1">
    <location>
        <begin position="311"/>
        <end position="524"/>
    </location>
</feature>
<protein>
    <recommendedName>
        <fullName evidence="2">F-box domain-containing protein</fullName>
    </recommendedName>
</protein>
<feature type="region of interest" description="Disordered" evidence="1">
    <location>
        <begin position="1"/>
        <end position="26"/>
    </location>
</feature>
<dbReference type="InterPro" id="IPR053197">
    <property type="entry name" value="F-box_SCFL_complex_component"/>
</dbReference>